<evidence type="ECO:0000256" key="1">
    <source>
        <dbReference type="SAM" id="MobiDB-lite"/>
    </source>
</evidence>
<reference evidence="2 3" key="1">
    <citation type="journal article" date="2016" name="Nat. Commun.">
        <title>Ectomycorrhizal ecology is imprinted in the genome of the dominant symbiotic fungus Cenococcum geophilum.</title>
        <authorList>
            <consortium name="DOE Joint Genome Institute"/>
            <person name="Peter M."/>
            <person name="Kohler A."/>
            <person name="Ohm R.A."/>
            <person name="Kuo A."/>
            <person name="Krutzmann J."/>
            <person name="Morin E."/>
            <person name="Arend M."/>
            <person name="Barry K.W."/>
            <person name="Binder M."/>
            <person name="Choi C."/>
            <person name="Clum A."/>
            <person name="Copeland A."/>
            <person name="Grisel N."/>
            <person name="Haridas S."/>
            <person name="Kipfer T."/>
            <person name="LaButti K."/>
            <person name="Lindquist E."/>
            <person name="Lipzen A."/>
            <person name="Maire R."/>
            <person name="Meier B."/>
            <person name="Mihaltcheva S."/>
            <person name="Molinier V."/>
            <person name="Murat C."/>
            <person name="Poggeler S."/>
            <person name="Quandt C.A."/>
            <person name="Sperisen C."/>
            <person name="Tritt A."/>
            <person name="Tisserant E."/>
            <person name="Crous P.W."/>
            <person name="Henrissat B."/>
            <person name="Nehls U."/>
            <person name="Egli S."/>
            <person name="Spatafora J.W."/>
            <person name="Grigoriev I.V."/>
            <person name="Martin F.M."/>
        </authorList>
    </citation>
    <scope>NUCLEOTIDE SEQUENCE [LARGE SCALE GENOMIC DNA]</scope>
    <source>
        <strain evidence="2 3">CBS 207.34</strain>
    </source>
</reference>
<proteinExistence type="predicted"/>
<dbReference type="OrthoDB" id="5400577at2759"/>
<dbReference type="AlphaFoldDB" id="A0A8E2F3E4"/>
<accession>A0A8E2F3E4</accession>
<dbReference type="Proteomes" id="UP000250140">
    <property type="component" value="Unassembled WGS sequence"/>
</dbReference>
<keyword evidence="3" id="KW-1185">Reference proteome</keyword>
<dbReference type="EMBL" id="KV749486">
    <property type="protein sequence ID" value="OCL09208.1"/>
    <property type="molecule type" value="Genomic_DNA"/>
</dbReference>
<gene>
    <name evidence="2" type="ORF">AOQ84DRAFT_388345</name>
</gene>
<feature type="region of interest" description="Disordered" evidence="1">
    <location>
        <begin position="1"/>
        <end position="32"/>
    </location>
</feature>
<sequence>MAKRKPTANERQARAAANGYQRGAYQENDSIHDENKYVDITEELQDWTLVLYKEWMAEDGDGEGECLARGAQAPDLATLKDFIRFYISALRG</sequence>
<evidence type="ECO:0000313" key="3">
    <source>
        <dbReference type="Proteomes" id="UP000250140"/>
    </source>
</evidence>
<evidence type="ECO:0000313" key="2">
    <source>
        <dbReference type="EMBL" id="OCL09208.1"/>
    </source>
</evidence>
<name>A0A8E2F3E4_9PEZI</name>
<organism evidence="2 3">
    <name type="scientific">Glonium stellatum</name>
    <dbReference type="NCBI Taxonomy" id="574774"/>
    <lineage>
        <taxon>Eukaryota</taxon>
        <taxon>Fungi</taxon>
        <taxon>Dikarya</taxon>
        <taxon>Ascomycota</taxon>
        <taxon>Pezizomycotina</taxon>
        <taxon>Dothideomycetes</taxon>
        <taxon>Pleosporomycetidae</taxon>
        <taxon>Gloniales</taxon>
        <taxon>Gloniaceae</taxon>
        <taxon>Glonium</taxon>
    </lineage>
</organism>
<protein>
    <submittedName>
        <fullName evidence="2">Uncharacterized protein</fullName>
    </submittedName>
</protein>